<dbReference type="PANTHER" id="PTHR13113">
    <property type="entry name" value="ECSIT EVOLUTIONARILY CONSERVED SIGNALING INTERMEDIATE IN TOLL PATHWAYS"/>
    <property type="match status" value="1"/>
</dbReference>
<name>A0A8C8F7X3_ONCTS</name>
<keyword evidence="1" id="KW-0472">Membrane</keyword>
<reference evidence="3" key="1">
    <citation type="submission" date="2025-08" db="UniProtKB">
        <authorList>
            <consortium name="Ensembl"/>
        </authorList>
    </citation>
    <scope>IDENTIFICATION</scope>
</reference>
<organism evidence="3 4">
    <name type="scientific">Oncorhynchus tshawytscha</name>
    <name type="common">Chinook salmon</name>
    <name type="synonym">Salmo tshawytscha</name>
    <dbReference type="NCBI Taxonomy" id="74940"/>
    <lineage>
        <taxon>Eukaryota</taxon>
        <taxon>Metazoa</taxon>
        <taxon>Chordata</taxon>
        <taxon>Craniata</taxon>
        <taxon>Vertebrata</taxon>
        <taxon>Euteleostomi</taxon>
        <taxon>Actinopterygii</taxon>
        <taxon>Neopterygii</taxon>
        <taxon>Teleostei</taxon>
        <taxon>Protacanthopterygii</taxon>
        <taxon>Salmoniformes</taxon>
        <taxon>Salmonidae</taxon>
        <taxon>Salmoninae</taxon>
        <taxon>Oncorhynchus</taxon>
    </lineage>
</organism>
<evidence type="ECO:0000259" key="2">
    <source>
        <dbReference type="Pfam" id="PF06239"/>
    </source>
</evidence>
<evidence type="ECO:0000313" key="4">
    <source>
        <dbReference type="Proteomes" id="UP000694402"/>
    </source>
</evidence>
<protein>
    <submittedName>
        <fullName evidence="3">ECSIT signaling integrator</fullName>
    </submittedName>
</protein>
<sequence>ISWNENLRILPFHAFCLTMLTACTSSSMHFLVLNRVARKAKTKATFNEVVDVFSKRGIWRRGHVEFIYAALKKVPEFGVERNLIVYNKLLDVFPKEVFVPRNFIQCMFNHYPRQQECGVHLLEQMENYGVWGVGGSGVFVLCVQIFRDKIHPMRKYQRLPGDLVDLASLSLNRIANNRYFIYQLSLPKGQISTSLMSIARVSWPKQVSYSHWCPLAVVSLQQFDHKGLIHAVSSEQLMLRCLLIELCEAFIWSRGNSGSSFPVAVLMRASFIIAADG</sequence>
<feature type="domain" description="ECSIT N-terminal" evidence="2">
    <location>
        <begin position="34"/>
        <end position="159"/>
    </location>
</feature>
<evidence type="ECO:0000313" key="3">
    <source>
        <dbReference type="Ensembl" id="ENSOTSP00005030576.2"/>
    </source>
</evidence>
<feature type="transmembrane region" description="Helical" evidence="1">
    <location>
        <begin position="12"/>
        <end position="33"/>
    </location>
</feature>
<evidence type="ECO:0000256" key="1">
    <source>
        <dbReference type="SAM" id="Phobius"/>
    </source>
</evidence>
<dbReference type="Pfam" id="PF06239">
    <property type="entry name" value="ECSIT_N"/>
    <property type="match status" value="1"/>
</dbReference>
<dbReference type="Ensembl" id="ENSOTST00005033080.2">
    <property type="protein sequence ID" value="ENSOTSP00005030576.2"/>
    <property type="gene ID" value="ENSOTSG00005014360.2"/>
</dbReference>
<dbReference type="GO" id="GO:0005739">
    <property type="term" value="C:mitochondrion"/>
    <property type="evidence" value="ECO:0007669"/>
    <property type="project" value="TreeGrafter"/>
</dbReference>
<keyword evidence="4" id="KW-1185">Reference proteome</keyword>
<keyword evidence="1" id="KW-1133">Transmembrane helix</keyword>
<accession>A0A8C8F7X3</accession>
<dbReference type="GO" id="GO:0045087">
    <property type="term" value="P:innate immune response"/>
    <property type="evidence" value="ECO:0007669"/>
    <property type="project" value="TreeGrafter"/>
</dbReference>
<dbReference type="AlphaFoldDB" id="A0A8C8F7X3"/>
<reference evidence="3" key="2">
    <citation type="submission" date="2025-09" db="UniProtKB">
        <authorList>
            <consortium name="Ensembl"/>
        </authorList>
    </citation>
    <scope>IDENTIFICATION</scope>
</reference>
<dbReference type="GeneTree" id="ENSGT00390000005147"/>
<dbReference type="Proteomes" id="UP000694402">
    <property type="component" value="Unassembled WGS sequence"/>
</dbReference>
<dbReference type="InterPro" id="IPR010418">
    <property type="entry name" value="ECSIT"/>
</dbReference>
<keyword evidence="1" id="KW-0812">Transmembrane</keyword>
<dbReference type="GO" id="GO:0007178">
    <property type="term" value="P:cell surface receptor protein serine/threonine kinase signaling pathway"/>
    <property type="evidence" value="ECO:0007669"/>
    <property type="project" value="TreeGrafter"/>
</dbReference>
<dbReference type="InterPro" id="IPR046448">
    <property type="entry name" value="ECSIT_N"/>
</dbReference>
<dbReference type="PANTHER" id="PTHR13113:SF1">
    <property type="entry name" value="EVOLUTIONARILY CONSERVED SIGNALING INTERMEDIATE IN TOLL PATHWAY, MITOCHONDRIAL"/>
    <property type="match status" value="1"/>
</dbReference>
<proteinExistence type="predicted"/>